<dbReference type="AlphaFoldDB" id="A0AAV1SDP2"/>
<dbReference type="Gene3D" id="1.25.70.10">
    <property type="entry name" value="Transcription termination factor 3, mitochondrial"/>
    <property type="match status" value="1"/>
</dbReference>
<evidence type="ECO:0000256" key="3">
    <source>
        <dbReference type="ARBA" id="ARBA00022946"/>
    </source>
</evidence>
<dbReference type="EMBL" id="CAWUPB010001176">
    <property type="protein sequence ID" value="CAK7349586.1"/>
    <property type="molecule type" value="Genomic_DNA"/>
</dbReference>
<dbReference type="FunFam" id="1.25.70.10:FF:000001">
    <property type="entry name" value="Mitochondrial transcription termination factor-like"/>
    <property type="match status" value="1"/>
</dbReference>
<dbReference type="InterPro" id="IPR003690">
    <property type="entry name" value="MTERF"/>
</dbReference>
<gene>
    <name evidence="4" type="ORF">DCAF_LOCUS22306</name>
</gene>
<dbReference type="Pfam" id="PF02536">
    <property type="entry name" value="mTERF"/>
    <property type="match status" value="1"/>
</dbReference>
<evidence type="ECO:0000256" key="1">
    <source>
        <dbReference type="ARBA" id="ARBA00007692"/>
    </source>
</evidence>
<proteinExistence type="inferred from homology"/>
<sequence length="299" mass="34775">MFKCYGCTEAEILKLVKKHPRMLSLNLEKNLIPKLEFFRSKGMSGADIAEIVCVIPLLLGRSLENHITPNFELLADLLQSNDKAITVVKRNPRMLFHDCEKYLKPYINILQDNGVPEPHIVSLIYSWPRFVNVHLNHFRNSVEMVREMGFSASERAFTLAVLISSQLNKSGWERKVGIYKSWGFSEEEILAAFRKEPWFMMTSENKIMEVMDYLVNKLDCNPSFIAKNPTLVLRSLKKTIRPRAEVVQYLLSKQLIEKKPSLVSLFVLSEKLFLEKFVYRFLEAPQLLKLYKEKLNISK</sequence>
<evidence type="ECO:0000313" key="5">
    <source>
        <dbReference type="Proteomes" id="UP001314170"/>
    </source>
</evidence>
<dbReference type="PANTHER" id="PTHR13068:SF166">
    <property type="entry name" value="TRANSCRIPTION TERMINATION FACTOR MTERF15, MITOCHONDRIAL-LIKE"/>
    <property type="match status" value="1"/>
</dbReference>
<dbReference type="SMART" id="SM00733">
    <property type="entry name" value="Mterf"/>
    <property type="match status" value="6"/>
</dbReference>
<dbReference type="Proteomes" id="UP001314170">
    <property type="component" value="Unassembled WGS sequence"/>
</dbReference>
<evidence type="ECO:0000313" key="4">
    <source>
        <dbReference type="EMBL" id="CAK7349586.1"/>
    </source>
</evidence>
<reference evidence="4 5" key="1">
    <citation type="submission" date="2024-01" db="EMBL/GenBank/DDBJ databases">
        <authorList>
            <person name="Waweru B."/>
        </authorList>
    </citation>
    <scope>NUCLEOTIDE SEQUENCE [LARGE SCALE GENOMIC DNA]</scope>
</reference>
<keyword evidence="2" id="KW-0806">Transcription termination</keyword>
<dbReference type="InterPro" id="IPR038538">
    <property type="entry name" value="MTERF_sf"/>
</dbReference>
<keyword evidence="5" id="KW-1185">Reference proteome</keyword>
<comment type="similarity">
    <text evidence="1">Belongs to the mTERF family.</text>
</comment>
<keyword evidence="2" id="KW-0805">Transcription regulation</keyword>
<evidence type="ECO:0000256" key="2">
    <source>
        <dbReference type="ARBA" id="ARBA00022472"/>
    </source>
</evidence>
<dbReference type="PANTHER" id="PTHR13068">
    <property type="entry name" value="CGI-12 PROTEIN-RELATED"/>
    <property type="match status" value="1"/>
</dbReference>
<dbReference type="GO" id="GO:0006353">
    <property type="term" value="P:DNA-templated transcription termination"/>
    <property type="evidence" value="ECO:0007669"/>
    <property type="project" value="UniProtKB-KW"/>
</dbReference>
<accession>A0AAV1SDP2</accession>
<name>A0AAV1SDP2_9ROSI</name>
<comment type="caution">
    <text evidence="4">The sequence shown here is derived from an EMBL/GenBank/DDBJ whole genome shotgun (WGS) entry which is preliminary data.</text>
</comment>
<keyword evidence="2" id="KW-0804">Transcription</keyword>
<protein>
    <submittedName>
        <fullName evidence="4">Uncharacterized protein</fullName>
    </submittedName>
</protein>
<keyword evidence="3" id="KW-0809">Transit peptide</keyword>
<dbReference type="GO" id="GO:0003676">
    <property type="term" value="F:nucleic acid binding"/>
    <property type="evidence" value="ECO:0007669"/>
    <property type="project" value="InterPro"/>
</dbReference>
<organism evidence="4 5">
    <name type="scientific">Dovyalis caffra</name>
    <dbReference type="NCBI Taxonomy" id="77055"/>
    <lineage>
        <taxon>Eukaryota</taxon>
        <taxon>Viridiplantae</taxon>
        <taxon>Streptophyta</taxon>
        <taxon>Embryophyta</taxon>
        <taxon>Tracheophyta</taxon>
        <taxon>Spermatophyta</taxon>
        <taxon>Magnoliopsida</taxon>
        <taxon>eudicotyledons</taxon>
        <taxon>Gunneridae</taxon>
        <taxon>Pentapetalae</taxon>
        <taxon>rosids</taxon>
        <taxon>fabids</taxon>
        <taxon>Malpighiales</taxon>
        <taxon>Salicaceae</taxon>
        <taxon>Flacourtieae</taxon>
        <taxon>Dovyalis</taxon>
    </lineage>
</organism>